<evidence type="ECO:0008006" key="3">
    <source>
        <dbReference type="Google" id="ProtNLM"/>
    </source>
</evidence>
<sequence length="228" mass="23818">MGALGAAAILVTPALQASENRAMAAPANRDPIRIGIFTPAAADPKLAAVLSKSGMPDTGFRFTPSDARSTGNRSVLVAVRATASSTNAVVDRATAIAPSVSVAPIAYNLGTSVGWKKFAISTDVARINPVAVTQPVGRDRNDLGLVDTGKRSSKSAIASIDRPLIDAPAITGDQPSYSLDVGGSYSLTRNLDVTAGVRYKSERERIDPSLTDNRRDSQAVYVGTAFRF</sequence>
<keyword evidence="2" id="KW-1185">Reference proteome</keyword>
<name>A0ABV0BD69_9SPHN</name>
<evidence type="ECO:0000313" key="2">
    <source>
        <dbReference type="Proteomes" id="UP001427805"/>
    </source>
</evidence>
<gene>
    <name evidence="1" type="ORF">TPR58_15525</name>
</gene>
<comment type="caution">
    <text evidence="1">The sequence shown here is derived from an EMBL/GenBank/DDBJ whole genome shotgun (WGS) entry which is preliminary data.</text>
</comment>
<dbReference type="Proteomes" id="UP001427805">
    <property type="component" value="Unassembled WGS sequence"/>
</dbReference>
<dbReference type="EMBL" id="JBDIZK010000009">
    <property type="protein sequence ID" value="MEN3748586.1"/>
    <property type="molecule type" value="Genomic_DNA"/>
</dbReference>
<proteinExistence type="predicted"/>
<reference evidence="1 2" key="1">
    <citation type="submission" date="2024-05" db="EMBL/GenBank/DDBJ databases">
        <title>Sphingomonas sp. HF-S3 16S ribosomal RNA gene Genome sequencing and assembly.</title>
        <authorList>
            <person name="Lee H."/>
        </authorList>
    </citation>
    <scope>NUCLEOTIDE SEQUENCE [LARGE SCALE GENOMIC DNA]</scope>
    <source>
        <strain evidence="1 2">HF-S3</strain>
    </source>
</reference>
<organism evidence="1 2">
    <name type="scientific">Sphingomonas rustica</name>
    <dbReference type="NCBI Taxonomy" id="3103142"/>
    <lineage>
        <taxon>Bacteria</taxon>
        <taxon>Pseudomonadati</taxon>
        <taxon>Pseudomonadota</taxon>
        <taxon>Alphaproteobacteria</taxon>
        <taxon>Sphingomonadales</taxon>
        <taxon>Sphingomonadaceae</taxon>
        <taxon>Sphingomonas</taxon>
    </lineage>
</organism>
<protein>
    <recommendedName>
        <fullName evidence="3">Porin domain-containing protein</fullName>
    </recommendedName>
</protein>
<evidence type="ECO:0000313" key="1">
    <source>
        <dbReference type="EMBL" id="MEN3748586.1"/>
    </source>
</evidence>
<accession>A0ABV0BD69</accession>